<dbReference type="InterPro" id="IPR036390">
    <property type="entry name" value="WH_DNA-bd_sf"/>
</dbReference>
<sequence>MELEPVASDFLESLTKVSRRVRTAFNQQVTAHGLTYPRARALFRLAKKQNMTQTELALELELEQATLVRLLDRMEENGLIERRSDPSDRRAKLIGLTEHGEEQAAFVRSLADKIREQIFEGIDLVELHGAVGLLEKIAANIADLEDVNVTG</sequence>
<feature type="domain" description="HTH marR-type" evidence="4">
    <location>
        <begin position="7"/>
        <end position="139"/>
    </location>
</feature>
<evidence type="ECO:0000256" key="3">
    <source>
        <dbReference type="ARBA" id="ARBA00023163"/>
    </source>
</evidence>
<dbReference type="InterPro" id="IPR023187">
    <property type="entry name" value="Tscrpt_reg_MarR-type_CS"/>
</dbReference>
<comment type="caution">
    <text evidence="5">The sequence shown here is derived from an EMBL/GenBank/DDBJ whole genome shotgun (WGS) entry which is preliminary data.</text>
</comment>
<organism evidence="5 6">
    <name type="scientific">Rhizobium deserti</name>
    <dbReference type="NCBI Taxonomy" id="2547961"/>
    <lineage>
        <taxon>Bacteria</taxon>
        <taxon>Pseudomonadati</taxon>
        <taxon>Pseudomonadota</taxon>
        <taxon>Alphaproteobacteria</taxon>
        <taxon>Hyphomicrobiales</taxon>
        <taxon>Rhizobiaceae</taxon>
        <taxon>Rhizobium/Agrobacterium group</taxon>
        <taxon>Rhizobium</taxon>
    </lineage>
</organism>
<dbReference type="Gene3D" id="1.10.10.10">
    <property type="entry name" value="Winged helix-like DNA-binding domain superfamily/Winged helix DNA-binding domain"/>
    <property type="match status" value="1"/>
</dbReference>
<evidence type="ECO:0000256" key="2">
    <source>
        <dbReference type="ARBA" id="ARBA00023125"/>
    </source>
</evidence>
<dbReference type="Proteomes" id="UP000295238">
    <property type="component" value="Unassembled WGS sequence"/>
</dbReference>
<gene>
    <name evidence="5" type="ORF">E2F50_19265</name>
</gene>
<evidence type="ECO:0000259" key="4">
    <source>
        <dbReference type="PROSITE" id="PS50995"/>
    </source>
</evidence>
<dbReference type="OrthoDB" id="8452803at2"/>
<dbReference type="PROSITE" id="PS50995">
    <property type="entry name" value="HTH_MARR_2"/>
    <property type="match status" value="1"/>
</dbReference>
<dbReference type="PANTHER" id="PTHR42756">
    <property type="entry name" value="TRANSCRIPTIONAL REGULATOR, MARR"/>
    <property type="match status" value="1"/>
</dbReference>
<proteinExistence type="predicted"/>
<dbReference type="InterPro" id="IPR036388">
    <property type="entry name" value="WH-like_DNA-bd_sf"/>
</dbReference>
<evidence type="ECO:0000313" key="5">
    <source>
        <dbReference type="EMBL" id="TDK31805.1"/>
    </source>
</evidence>
<reference evidence="5 6" key="1">
    <citation type="submission" date="2019-03" db="EMBL/GenBank/DDBJ databases">
        <title>Rhizobium sp. nov., an bacterium isolated from biocrust in Mu Us Desert.</title>
        <authorList>
            <person name="Lixiong L."/>
        </authorList>
    </citation>
    <scope>NUCLEOTIDE SEQUENCE [LARGE SCALE GENOMIC DNA]</scope>
    <source>
        <strain evidence="5 6">SPY-1</strain>
    </source>
</reference>
<dbReference type="SMART" id="SM00347">
    <property type="entry name" value="HTH_MARR"/>
    <property type="match status" value="1"/>
</dbReference>
<keyword evidence="1" id="KW-0805">Transcription regulation</keyword>
<keyword evidence="3" id="KW-0804">Transcription</keyword>
<protein>
    <submittedName>
        <fullName evidence="5">MarR family transcriptional regulator</fullName>
    </submittedName>
</protein>
<accession>A0A4V3ANK9</accession>
<dbReference type="AlphaFoldDB" id="A0A4V3ANK9"/>
<dbReference type="PROSITE" id="PS01117">
    <property type="entry name" value="HTH_MARR_1"/>
    <property type="match status" value="1"/>
</dbReference>
<dbReference type="SUPFAM" id="SSF46785">
    <property type="entry name" value="Winged helix' DNA-binding domain"/>
    <property type="match status" value="1"/>
</dbReference>
<dbReference type="Pfam" id="PF01047">
    <property type="entry name" value="MarR"/>
    <property type="match status" value="1"/>
</dbReference>
<dbReference type="PRINTS" id="PR00598">
    <property type="entry name" value="HTHMARR"/>
</dbReference>
<keyword evidence="6" id="KW-1185">Reference proteome</keyword>
<dbReference type="PANTHER" id="PTHR42756:SF1">
    <property type="entry name" value="TRANSCRIPTIONAL REPRESSOR OF EMRAB OPERON"/>
    <property type="match status" value="1"/>
</dbReference>
<evidence type="ECO:0000256" key="1">
    <source>
        <dbReference type="ARBA" id="ARBA00023015"/>
    </source>
</evidence>
<dbReference type="GO" id="GO:0003677">
    <property type="term" value="F:DNA binding"/>
    <property type="evidence" value="ECO:0007669"/>
    <property type="project" value="UniProtKB-KW"/>
</dbReference>
<dbReference type="GO" id="GO:0003700">
    <property type="term" value="F:DNA-binding transcription factor activity"/>
    <property type="evidence" value="ECO:0007669"/>
    <property type="project" value="InterPro"/>
</dbReference>
<dbReference type="RefSeq" id="WP_133317806.1">
    <property type="nucleotide sequence ID" value="NZ_SMTL01000006.1"/>
</dbReference>
<dbReference type="InterPro" id="IPR000835">
    <property type="entry name" value="HTH_MarR-typ"/>
</dbReference>
<dbReference type="EMBL" id="SMTL01000006">
    <property type="protein sequence ID" value="TDK31805.1"/>
    <property type="molecule type" value="Genomic_DNA"/>
</dbReference>
<keyword evidence="2" id="KW-0238">DNA-binding</keyword>
<evidence type="ECO:0000313" key="6">
    <source>
        <dbReference type="Proteomes" id="UP000295238"/>
    </source>
</evidence>
<name>A0A4V3ANK9_9HYPH</name>